<dbReference type="RefSeq" id="WP_345590712.1">
    <property type="nucleotide sequence ID" value="NZ_BAABJG010000024.1"/>
</dbReference>
<comment type="caution">
    <text evidence="1">The sequence shown here is derived from an EMBL/GenBank/DDBJ whole genome shotgun (WGS) entry which is preliminary data.</text>
</comment>
<name>A0ABW3UVT5_9BACL</name>
<reference evidence="2" key="1">
    <citation type="journal article" date="2019" name="Int. J. Syst. Evol. Microbiol.">
        <title>The Global Catalogue of Microorganisms (GCM) 10K type strain sequencing project: providing services to taxonomists for standard genome sequencing and annotation.</title>
        <authorList>
            <consortium name="The Broad Institute Genomics Platform"/>
            <consortium name="The Broad Institute Genome Sequencing Center for Infectious Disease"/>
            <person name="Wu L."/>
            <person name="Ma J."/>
        </authorList>
    </citation>
    <scope>NUCLEOTIDE SEQUENCE [LARGE SCALE GENOMIC DNA]</scope>
    <source>
        <strain evidence="2">CCUG 53270</strain>
    </source>
</reference>
<accession>A0ABW3UVT5</accession>
<proteinExistence type="predicted"/>
<keyword evidence="2" id="KW-1185">Reference proteome</keyword>
<gene>
    <name evidence="1" type="ORF">ACFQ4B_26055</name>
</gene>
<dbReference type="Pfam" id="PF13790">
    <property type="entry name" value="SR1P"/>
    <property type="match status" value="1"/>
</dbReference>
<sequence length="61" mass="6852">MRNIYGRSLELGVIICKHCGEIIDTVDTENVVTYYSQCDHSQCKEKEQLPVGIPPEKAVSL</sequence>
<organism evidence="1 2">
    <name type="scientific">Paenibacillus vulneris</name>
    <dbReference type="NCBI Taxonomy" id="1133364"/>
    <lineage>
        <taxon>Bacteria</taxon>
        <taxon>Bacillati</taxon>
        <taxon>Bacillota</taxon>
        <taxon>Bacilli</taxon>
        <taxon>Bacillales</taxon>
        <taxon>Paenibacillaceae</taxon>
        <taxon>Paenibacillus</taxon>
    </lineage>
</organism>
<evidence type="ECO:0000313" key="2">
    <source>
        <dbReference type="Proteomes" id="UP001597180"/>
    </source>
</evidence>
<dbReference type="EMBL" id="JBHTLU010000035">
    <property type="protein sequence ID" value="MFD1223590.1"/>
    <property type="molecule type" value="Genomic_DNA"/>
</dbReference>
<protein>
    <submittedName>
        <fullName evidence="1">GapA-binding peptide SR1P</fullName>
    </submittedName>
</protein>
<dbReference type="InterPro" id="IPR025236">
    <property type="entry name" value="SR1P"/>
</dbReference>
<dbReference type="Proteomes" id="UP001597180">
    <property type="component" value="Unassembled WGS sequence"/>
</dbReference>
<evidence type="ECO:0000313" key="1">
    <source>
        <dbReference type="EMBL" id="MFD1223590.1"/>
    </source>
</evidence>